<evidence type="ECO:0000256" key="7">
    <source>
        <dbReference type="ARBA" id="ARBA00022989"/>
    </source>
</evidence>
<reference evidence="12 13" key="1">
    <citation type="journal article" date="2016" name="Nat. Commun.">
        <title>Thousands of microbial genomes shed light on interconnected biogeochemical processes in an aquifer system.</title>
        <authorList>
            <person name="Anantharaman K."/>
            <person name="Brown C.T."/>
            <person name="Hug L.A."/>
            <person name="Sharon I."/>
            <person name="Castelle C.J."/>
            <person name="Probst A.J."/>
            <person name="Thomas B.C."/>
            <person name="Singh A."/>
            <person name="Wilkins M.J."/>
            <person name="Karaoz U."/>
            <person name="Brodie E.L."/>
            <person name="Williams K.H."/>
            <person name="Hubbard S.S."/>
            <person name="Banfield J.F."/>
        </authorList>
    </citation>
    <scope>NUCLEOTIDE SEQUENCE [LARGE SCALE GENOMIC DNA]</scope>
</reference>
<evidence type="ECO:0000313" key="12">
    <source>
        <dbReference type="EMBL" id="OGM01735.1"/>
    </source>
</evidence>
<dbReference type="SUPFAM" id="SSF161098">
    <property type="entry name" value="MetI-like"/>
    <property type="match status" value="1"/>
</dbReference>
<dbReference type="GO" id="GO:0005886">
    <property type="term" value="C:plasma membrane"/>
    <property type="evidence" value="ECO:0007669"/>
    <property type="project" value="UniProtKB-SubCell"/>
</dbReference>
<evidence type="ECO:0000256" key="9">
    <source>
        <dbReference type="RuleBase" id="RU363032"/>
    </source>
</evidence>
<keyword evidence="3 9" id="KW-0813">Transport</keyword>
<keyword evidence="8 9" id="KW-0472">Membrane</keyword>
<protein>
    <recommendedName>
        <fullName evidence="10">Phosphate transport system permease protein</fullName>
    </recommendedName>
</protein>
<dbReference type="Pfam" id="PF00528">
    <property type="entry name" value="BPD_transp_1"/>
    <property type="match status" value="1"/>
</dbReference>
<keyword evidence="7 9" id="KW-1133">Transmembrane helix</keyword>
<evidence type="ECO:0000256" key="3">
    <source>
        <dbReference type="ARBA" id="ARBA00022448"/>
    </source>
</evidence>
<comment type="similarity">
    <text evidence="2 10">Belongs to the binding-protein-dependent transport system permease family. CysTW subfamily.</text>
</comment>
<evidence type="ECO:0000259" key="11">
    <source>
        <dbReference type="PROSITE" id="PS50928"/>
    </source>
</evidence>
<keyword evidence="5 10" id="KW-0592">Phosphate transport</keyword>
<dbReference type="InterPro" id="IPR051124">
    <property type="entry name" value="Phosphate_Transport_Permease"/>
</dbReference>
<gene>
    <name evidence="12" type="ORF">A2008_00305</name>
</gene>
<comment type="subcellular location">
    <subcellularLocation>
        <location evidence="1 9">Cell membrane</location>
        <topology evidence="1 9">Multi-pass membrane protein</topology>
    </subcellularLocation>
</comment>
<dbReference type="EMBL" id="MGFH01000226">
    <property type="protein sequence ID" value="OGM01735.1"/>
    <property type="molecule type" value="Genomic_DNA"/>
</dbReference>
<feature type="transmembrane region" description="Helical" evidence="9">
    <location>
        <begin position="186"/>
        <end position="208"/>
    </location>
</feature>
<evidence type="ECO:0000256" key="1">
    <source>
        <dbReference type="ARBA" id="ARBA00004651"/>
    </source>
</evidence>
<dbReference type="Proteomes" id="UP000178735">
    <property type="component" value="Unassembled WGS sequence"/>
</dbReference>
<accession>A0A1F7WI35</accession>
<evidence type="ECO:0000256" key="4">
    <source>
        <dbReference type="ARBA" id="ARBA00022475"/>
    </source>
</evidence>
<evidence type="ECO:0000256" key="10">
    <source>
        <dbReference type="RuleBase" id="RU363054"/>
    </source>
</evidence>
<evidence type="ECO:0000313" key="13">
    <source>
        <dbReference type="Proteomes" id="UP000178735"/>
    </source>
</evidence>
<dbReference type="PROSITE" id="PS50928">
    <property type="entry name" value="ABC_TM1"/>
    <property type="match status" value="1"/>
</dbReference>
<sequence>MKIADKERIISNILLLTALSSIGALALITVFIFVEGLPVILKTGIFDFIFGMKWKPAKGIFSIFPMIAGSFAVMAGAMMVSVPFALCCSIYLAEFAGDTARKFIKPAIELLAGIPSVVYGFIGVTVLVPFVKNYIGGNGFSVLSCSLVLGVMVLPTITSISFDALRAVPASYREGALALGATRWQAVKMAVVPAAGSGIIAAVILGMGRAIGETMAVIMIAGNSLIIPLSPLDPVRTLTSNIALEMGYASGAHRQALFATGVVLFIIIMGLNVLATRIINRAVK</sequence>
<dbReference type="STRING" id="1817813.A2008_00305"/>
<proteinExistence type="inferred from homology"/>
<dbReference type="NCBIfam" id="TIGR02138">
    <property type="entry name" value="phosphate_pstC"/>
    <property type="match status" value="1"/>
</dbReference>
<dbReference type="GO" id="GO:0005315">
    <property type="term" value="F:phosphate transmembrane transporter activity"/>
    <property type="evidence" value="ECO:0007669"/>
    <property type="project" value="InterPro"/>
</dbReference>
<dbReference type="PANTHER" id="PTHR30425">
    <property type="entry name" value="PHOSPHATE TRANSPORT SYSTEM PERMEASE PROTEIN PST"/>
    <property type="match status" value="1"/>
</dbReference>
<feature type="transmembrane region" description="Helical" evidence="9">
    <location>
        <begin position="140"/>
        <end position="165"/>
    </location>
</feature>
<feature type="transmembrane region" description="Helical" evidence="9">
    <location>
        <begin position="107"/>
        <end position="128"/>
    </location>
</feature>
<comment type="caution">
    <text evidence="12">The sequence shown here is derived from an EMBL/GenBank/DDBJ whole genome shotgun (WGS) entry which is preliminary data.</text>
</comment>
<feature type="transmembrane region" description="Helical" evidence="9">
    <location>
        <begin position="256"/>
        <end position="279"/>
    </location>
</feature>
<feature type="domain" description="ABC transmembrane type-1" evidence="11">
    <location>
        <begin position="67"/>
        <end position="275"/>
    </location>
</feature>
<evidence type="ECO:0000256" key="2">
    <source>
        <dbReference type="ARBA" id="ARBA00007069"/>
    </source>
</evidence>
<organism evidence="12 13">
    <name type="scientific">Candidatus Wallbacteria bacterium GWC2_49_35</name>
    <dbReference type="NCBI Taxonomy" id="1817813"/>
    <lineage>
        <taxon>Bacteria</taxon>
        <taxon>Candidatus Walliibacteriota</taxon>
    </lineage>
</organism>
<dbReference type="PANTHER" id="PTHR30425:SF1">
    <property type="entry name" value="PHOSPHATE TRANSPORT SYSTEM PERMEASE PROTEIN PSTC"/>
    <property type="match status" value="1"/>
</dbReference>
<keyword evidence="6 9" id="KW-0812">Transmembrane</keyword>
<dbReference type="Gene3D" id="1.10.3720.10">
    <property type="entry name" value="MetI-like"/>
    <property type="match status" value="1"/>
</dbReference>
<dbReference type="CDD" id="cd06261">
    <property type="entry name" value="TM_PBP2"/>
    <property type="match status" value="1"/>
</dbReference>
<dbReference type="InterPro" id="IPR035906">
    <property type="entry name" value="MetI-like_sf"/>
</dbReference>
<evidence type="ECO:0000256" key="8">
    <source>
        <dbReference type="ARBA" id="ARBA00023136"/>
    </source>
</evidence>
<keyword evidence="4 10" id="KW-1003">Cell membrane</keyword>
<comment type="function">
    <text evidence="10">Part of the binding-protein-dependent transport system for phosphate; probably responsible for the translocation of the substrate across the membrane.</text>
</comment>
<dbReference type="GO" id="GO:0006817">
    <property type="term" value="P:phosphate ion transport"/>
    <property type="evidence" value="ECO:0007669"/>
    <property type="project" value="UniProtKB-KW"/>
</dbReference>
<feature type="transmembrane region" description="Helical" evidence="9">
    <location>
        <begin position="60"/>
        <end position="86"/>
    </location>
</feature>
<dbReference type="InterPro" id="IPR011864">
    <property type="entry name" value="Phosphate_PstC"/>
</dbReference>
<evidence type="ECO:0000256" key="6">
    <source>
        <dbReference type="ARBA" id="ARBA00022692"/>
    </source>
</evidence>
<dbReference type="AlphaFoldDB" id="A0A1F7WI35"/>
<name>A0A1F7WI35_9BACT</name>
<feature type="transmembrane region" description="Helical" evidence="9">
    <location>
        <begin position="12"/>
        <end position="34"/>
    </location>
</feature>
<dbReference type="InterPro" id="IPR000515">
    <property type="entry name" value="MetI-like"/>
</dbReference>
<evidence type="ECO:0000256" key="5">
    <source>
        <dbReference type="ARBA" id="ARBA00022592"/>
    </source>
</evidence>